<name>A0A6G7YCZ8_9ACTN</name>
<feature type="chain" id="PRO_5026238105" description="Phosphatase PAP2 family protein" evidence="1">
    <location>
        <begin position="34"/>
        <end position="390"/>
    </location>
</feature>
<sequence>MMTIRRHRAGITTTALAAALAAVTALGTPAVVAEEPESAEIALSWQRAALTTVPFSPAQALYLSFTSTAVDRAVRRSLQRASSSETAAVAQAAHDVLVEYFPAASDTLDAKLADSLTGVPDGPAETRGKVIGAEAADAVIASRLDDGRDDPSIVYSAQPGIGVWVDSRPMALPWYGFVDRISGGRPVDVDGPDPVGSAAYRADLAEVRDDGRVGADSGKAATATFFNVAGFALYRNPLIAHLRAHPLSLAATTDLFADLDRSTAEAMRQTWRLKFTEGFWRPTAAITSEDGDPLTEPVPGWTSVLPVPPYPEWPSGHGTLTAAFAETVRCHLGDIPLTISGAGTPRTYASLTALEHDAMMSRIWGGIHFRDAMEDAYLIGHTVARRVCRG</sequence>
<dbReference type="InterPro" id="IPR036938">
    <property type="entry name" value="PAP2/HPO_sf"/>
</dbReference>
<dbReference type="KEGG" id="npi:G7071_03280"/>
<dbReference type="Gene3D" id="1.10.606.20">
    <property type="match status" value="1"/>
</dbReference>
<dbReference type="AlphaFoldDB" id="A0A6G7YCZ8"/>
<feature type="signal peptide" evidence="1">
    <location>
        <begin position="1"/>
        <end position="33"/>
    </location>
</feature>
<dbReference type="EMBL" id="CP049866">
    <property type="protein sequence ID" value="QIK74599.1"/>
    <property type="molecule type" value="Genomic_DNA"/>
</dbReference>
<dbReference type="SUPFAM" id="SSF48317">
    <property type="entry name" value="Acid phosphatase/Vanadium-dependent haloperoxidase"/>
    <property type="match status" value="1"/>
</dbReference>
<gene>
    <name evidence="2" type="ORF">G7071_03280</name>
</gene>
<reference evidence="2 3" key="1">
    <citation type="submission" date="2020-03" db="EMBL/GenBank/DDBJ databases">
        <title>Nocardioides sp. nov., isolated from fish.</title>
        <authorList>
            <person name="Hyun D.-W."/>
            <person name="Bae J.-W."/>
        </authorList>
    </citation>
    <scope>NUCLEOTIDE SEQUENCE [LARGE SCALE GENOMIC DNA]</scope>
    <source>
        <strain evidence="2 3">HDW12A</strain>
    </source>
</reference>
<evidence type="ECO:0000313" key="2">
    <source>
        <dbReference type="EMBL" id="QIK74599.1"/>
    </source>
</evidence>
<accession>A0A6G7YCZ8</accession>
<evidence type="ECO:0000256" key="1">
    <source>
        <dbReference type="SAM" id="SignalP"/>
    </source>
</evidence>
<organism evidence="2 3">
    <name type="scientific">Nocardioides piscis</name>
    <dbReference type="NCBI Taxonomy" id="2714938"/>
    <lineage>
        <taxon>Bacteria</taxon>
        <taxon>Bacillati</taxon>
        <taxon>Actinomycetota</taxon>
        <taxon>Actinomycetes</taxon>
        <taxon>Propionibacteriales</taxon>
        <taxon>Nocardioidaceae</taxon>
        <taxon>Nocardioides</taxon>
    </lineage>
</organism>
<proteinExistence type="predicted"/>
<dbReference type="RefSeq" id="WP_166314862.1">
    <property type="nucleotide sequence ID" value="NZ_CP049866.1"/>
</dbReference>
<keyword evidence="3" id="KW-1185">Reference proteome</keyword>
<dbReference type="PANTHER" id="PTHR34599:SF1">
    <property type="entry name" value="PHOSPHATIDIC ACID PHOSPHATASE TYPE 2_HALOPEROXIDASE DOMAIN-CONTAINING PROTEIN"/>
    <property type="match status" value="1"/>
</dbReference>
<keyword evidence="1" id="KW-0732">Signal</keyword>
<dbReference type="InterPro" id="IPR052559">
    <property type="entry name" value="V-haloperoxidase"/>
</dbReference>
<protein>
    <recommendedName>
        <fullName evidence="4">Phosphatase PAP2 family protein</fullName>
    </recommendedName>
</protein>
<evidence type="ECO:0000313" key="3">
    <source>
        <dbReference type="Proteomes" id="UP000502035"/>
    </source>
</evidence>
<dbReference type="PANTHER" id="PTHR34599">
    <property type="entry name" value="PEROXIDASE-RELATED"/>
    <property type="match status" value="1"/>
</dbReference>
<dbReference type="Proteomes" id="UP000502035">
    <property type="component" value="Chromosome"/>
</dbReference>
<evidence type="ECO:0008006" key="4">
    <source>
        <dbReference type="Google" id="ProtNLM"/>
    </source>
</evidence>